<dbReference type="RefSeq" id="WP_146304856.1">
    <property type="nucleotide sequence ID" value="NZ_VOHS01000007.1"/>
</dbReference>
<comment type="caution">
    <text evidence="1">The sequence shown here is derived from an EMBL/GenBank/DDBJ whole genome shotgun (WGS) entry which is preliminary data.</text>
</comment>
<dbReference type="OrthoDB" id="653716at2"/>
<keyword evidence="2" id="KW-1185">Reference proteome</keyword>
<gene>
    <name evidence="1" type="ORF">FEF09_09315</name>
</gene>
<dbReference type="AlphaFoldDB" id="A0A5C6LTT6"/>
<reference evidence="1 2" key="1">
    <citation type="submission" date="2019-08" db="EMBL/GenBank/DDBJ databases">
        <title>Whole genome sequencing of chitin degrading bacteria Chitinophaga pinensis YS16.</title>
        <authorList>
            <person name="Singh R.P."/>
            <person name="Manchanda G."/>
            <person name="Maurya I.K."/>
            <person name="Joshi N.K."/>
            <person name="Srivastava A.K."/>
        </authorList>
    </citation>
    <scope>NUCLEOTIDE SEQUENCE [LARGE SCALE GENOMIC DNA]</scope>
    <source>
        <strain evidence="1 2">YS-16</strain>
    </source>
</reference>
<organism evidence="1 2">
    <name type="scientific">Chitinophaga pinensis</name>
    <dbReference type="NCBI Taxonomy" id="79329"/>
    <lineage>
        <taxon>Bacteria</taxon>
        <taxon>Pseudomonadati</taxon>
        <taxon>Bacteroidota</taxon>
        <taxon>Chitinophagia</taxon>
        <taxon>Chitinophagales</taxon>
        <taxon>Chitinophagaceae</taxon>
        <taxon>Chitinophaga</taxon>
    </lineage>
</organism>
<evidence type="ECO:0000313" key="1">
    <source>
        <dbReference type="EMBL" id="TWW00691.1"/>
    </source>
</evidence>
<dbReference type="Proteomes" id="UP000318815">
    <property type="component" value="Unassembled WGS sequence"/>
</dbReference>
<sequence>MKTSYKLLIAFAGLLILLMLIADSVIWANYKKGYNGKEAIRMEVNQPRRGQDLKPFKVLVLEGARDHQLPVMKSDKNLAVFTENQDGKFMYSFHNDTLFLNLKNYHVSILECTDLTDVVIKEGAVFLQRFNQPVLNIHAKEGCGIDLTDVQLGKLTVSGGEACELKMHGDYSKVDSLQVALGKNSAVESYNVPYQDVQMDIETLAVFRMEGVSASAIKKIR</sequence>
<dbReference type="EMBL" id="VOHS01000007">
    <property type="protein sequence ID" value="TWW00691.1"/>
    <property type="molecule type" value="Genomic_DNA"/>
</dbReference>
<proteinExistence type="predicted"/>
<protein>
    <submittedName>
        <fullName evidence="1">Uncharacterized protein</fullName>
    </submittedName>
</protein>
<evidence type="ECO:0000313" key="2">
    <source>
        <dbReference type="Proteomes" id="UP000318815"/>
    </source>
</evidence>
<name>A0A5C6LTT6_9BACT</name>
<accession>A0A5C6LTT6</accession>